<protein>
    <recommendedName>
        <fullName evidence="3">Maturation</fullName>
    </recommendedName>
</protein>
<feature type="region of interest" description="Disordered" evidence="1">
    <location>
        <begin position="1"/>
        <end position="30"/>
    </location>
</feature>
<proteinExistence type="predicted"/>
<gene>
    <name evidence="2" type="ORF">H4Bulk47183_000001</name>
</gene>
<feature type="non-terminal residue" evidence="2">
    <location>
        <position position="1"/>
    </location>
</feature>
<evidence type="ECO:0000313" key="2">
    <source>
        <dbReference type="EMBL" id="QDH88816.1"/>
    </source>
</evidence>
<evidence type="ECO:0000256" key="1">
    <source>
        <dbReference type="SAM" id="MobiDB-lite"/>
    </source>
</evidence>
<evidence type="ECO:0008006" key="3">
    <source>
        <dbReference type="Google" id="ProtNLM"/>
    </source>
</evidence>
<accession>A0A514D5E8</accession>
<sequence>FRGPGRSAIRSGPSSIFPDRVGSPSAGVPAADQRSFGGLSCFVVSMSTTRSRAVPPPNIGQGTLKTWLDNNSNKLLDAGGGTPLAPPVTDIATNAAAAKQLTGTQTTVSEAHPDWRRHKRGFFGGDFGGPFSTEKTYVADTSATAVHLSGRYFTSGPPLGHNAVYDGPMLPVRPNVLQFPQSSRSSDDDLDELGTIAISRCSPVNPAANVLTFLGELLSDGLPKLAGSGLKELRALGSKEVGKLLGHEYLNYEFGWKPFISDLRSIANLILTAEKQLRNFEKNSGKLVRRRYEFPPDVSFSPEVKLNLVGSDPWINPSSDALYRRGVTPTGQVFYLDRIERRQWFSGAFTYYLPPADSLRNGIARYVIEARKLLGLSLTPDNVWALTPWSWAVDWFSDVHELLNNWTNWAIDNQVLAYGYMMEHSIVQRTYNFVGAPTFVSGTVKPAPLTLVQESKIRRQATPFGFGLDWDDFTSTQTAIATSLGLTRRK</sequence>
<name>A0A514D5E8_9VIRU</name>
<reference evidence="2" key="1">
    <citation type="submission" date="2019-05" db="EMBL/GenBank/DDBJ databases">
        <title>Metatranscriptomic reconstruction reveals RNA viruses with the potential to shape carbon cycling in soil.</title>
        <authorList>
            <person name="Starr E.P."/>
            <person name="Nuccio E."/>
            <person name="Pett-Ridge J."/>
            <person name="Banfield J.F."/>
            <person name="Firestone M.K."/>
        </authorList>
    </citation>
    <scope>NUCLEOTIDE SEQUENCE</scope>
    <source>
        <strain evidence="2">H4_Bulk_47_scaffold_183</strain>
    </source>
</reference>
<organism evidence="2">
    <name type="scientific">Leviviridae sp</name>
    <dbReference type="NCBI Taxonomy" id="2027243"/>
    <lineage>
        <taxon>Viruses</taxon>
        <taxon>Riboviria</taxon>
        <taxon>Orthornavirae</taxon>
        <taxon>Lenarviricota</taxon>
        <taxon>Leviviricetes</taxon>
        <taxon>Norzivirales</taxon>
        <taxon>Fiersviridae</taxon>
    </lineage>
</organism>
<dbReference type="EMBL" id="MN034393">
    <property type="protein sequence ID" value="QDH88816.1"/>
    <property type="molecule type" value="Genomic_RNA"/>
</dbReference>